<dbReference type="RefSeq" id="WP_006673177.1">
    <property type="nucleotide sequence ID" value="NZ_AOMA01000112.1"/>
</dbReference>
<proteinExistence type="predicted"/>
<keyword evidence="2" id="KW-1185">Reference proteome</keyword>
<dbReference type="Proteomes" id="UP000011607">
    <property type="component" value="Unassembled WGS sequence"/>
</dbReference>
<protein>
    <submittedName>
        <fullName evidence="1">Uncharacterized protein</fullName>
    </submittedName>
</protein>
<dbReference type="eggNOG" id="arCOG07569">
    <property type="taxonomic scope" value="Archaea"/>
</dbReference>
<dbReference type="AlphaFoldDB" id="M0LUF4"/>
<dbReference type="InterPro" id="IPR055944">
    <property type="entry name" value="DUF7522"/>
</dbReference>
<organism evidence="1 2">
    <name type="scientific">Halobiforma nitratireducens JCM 10879</name>
    <dbReference type="NCBI Taxonomy" id="1227454"/>
    <lineage>
        <taxon>Archaea</taxon>
        <taxon>Methanobacteriati</taxon>
        <taxon>Methanobacteriota</taxon>
        <taxon>Stenosarchaea group</taxon>
        <taxon>Halobacteria</taxon>
        <taxon>Halobacteriales</taxon>
        <taxon>Natrialbaceae</taxon>
        <taxon>Halobiforma</taxon>
    </lineage>
</organism>
<dbReference type="EMBL" id="AOMA01000112">
    <property type="protein sequence ID" value="EMA36803.1"/>
    <property type="molecule type" value="Genomic_DNA"/>
</dbReference>
<evidence type="ECO:0000313" key="1">
    <source>
        <dbReference type="EMBL" id="EMA36803.1"/>
    </source>
</evidence>
<accession>M0LUF4</accession>
<comment type="caution">
    <text evidence="1">The sequence shown here is derived from an EMBL/GenBank/DDBJ whole genome shotgun (WGS) entry which is preliminary data.</text>
</comment>
<evidence type="ECO:0000313" key="2">
    <source>
        <dbReference type="Proteomes" id="UP000011607"/>
    </source>
</evidence>
<name>M0LUF4_9EURY</name>
<gene>
    <name evidence="1" type="ORF">C446_11362</name>
</gene>
<dbReference type="Pfam" id="PF24366">
    <property type="entry name" value="DUF7522"/>
    <property type="match status" value="1"/>
</dbReference>
<sequence length="132" mass="14772">MTGIQPRVVWDDVADRIGEDLRAVVRYEATDFESILREDVRSEYSGTELRSIVDRTIVTQLSAARDEETFRAGDLEGIVRAFDDAWFLAVPDPIDPKAGVLISVDRHGESASDGDIEWCLSYLEEAVPTAQR</sequence>
<reference evidence="1 2" key="1">
    <citation type="journal article" date="2014" name="PLoS Genet.">
        <title>Phylogenetically driven sequencing of extremely halophilic archaea reveals strategies for static and dynamic osmo-response.</title>
        <authorList>
            <person name="Becker E.A."/>
            <person name="Seitzer P.M."/>
            <person name="Tritt A."/>
            <person name="Larsen D."/>
            <person name="Krusor M."/>
            <person name="Yao A.I."/>
            <person name="Wu D."/>
            <person name="Madern D."/>
            <person name="Eisen J.A."/>
            <person name="Darling A.E."/>
            <person name="Facciotti M.T."/>
        </authorList>
    </citation>
    <scope>NUCLEOTIDE SEQUENCE [LARGE SCALE GENOMIC DNA]</scope>
    <source>
        <strain evidence="1 2">JCM 10879</strain>
    </source>
</reference>
<dbReference type="OrthoDB" id="199238at2157"/>